<feature type="region of interest" description="Disordered" evidence="4">
    <location>
        <begin position="590"/>
        <end position="619"/>
    </location>
</feature>
<dbReference type="SUPFAM" id="SSF56601">
    <property type="entry name" value="beta-lactamase/transpeptidase-like"/>
    <property type="match status" value="1"/>
</dbReference>
<dbReference type="InterPro" id="IPR036138">
    <property type="entry name" value="PBP_dimer_sf"/>
</dbReference>
<evidence type="ECO:0000256" key="3">
    <source>
        <dbReference type="ARBA" id="ARBA00023136"/>
    </source>
</evidence>
<evidence type="ECO:0000313" key="6">
    <source>
        <dbReference type="EMBL" id="MED5020315.1"/>
    </source>
</evidence>
<accession>A0ABU6Q1S5</accession>
<keyword evidence="3" id="KW-0472">Membrane</keyword>
<protein>
    <submittedName>
        <fullName evidence="6">Penicillin-binding transpeptidase domain-containing protein</fullName>
    </submittedName>
</protein>
<dbReference type="RefSeq" id="WP_328281639.1">
    <property type="nucleotide sequence ID" value="NZ_JARTLD010000065.1"/>
</dbReference>
<name>A0ABU6Q1S5_9BACL</name>
<evidence type="ECO:0000256" key="2">
    <source>
        <dbReference type="ARBA" id="ARBA00007171"/>
    </source>
</evidence>
<dbReference type="SUPFAM" id="SSF56519">
    <property type="entry name" value="Penicillin binding protein dimerisation domain"/>
    <property type="match status" value="1"/>
</dbReference>
<comment type="caution">
    <text evidence="6">The sequence shown here is derived from an EMBL/GenBank/DDBJ whole genome shotgun (WGS) entry which is preliminary data.</text>
</comment>
<organism evidence="6 7">
    <name type="scientific">Paenibacillus chibensis</name>
    <dbReference type="NCBI Taxonomy" id="59846"/>
    <lineage>
        <taxon>Bacteria</taxon>
        <taxon>Bacillati</taxon>
        <taxon>Bacillota</taxon>
        <taxon>Bacilli</taxon>
        <taxon>Bacillales</taxon>
        <taxon>Paenibacillaceae</taxon>
        <taxon>Paenibacillus</taxon>
    </lineage>
</organism>
<dbReference type="EMBL" id="JARTLD010000065">
    <property type="protein sequence ID" value="MED5020315.1"/>
    <property type="molecule type" value="Genomic_DNA"/>
</dbReference>
<dbReference type="Gene3D" id="3.90.1310.10">
    <property type="entry name" value="Penicillin-binding protein 2a (Domain 2)"/>
    <property type="match status" value="1"/>
</dbReference>
<reference evidence="6 7" key="1">
    <citation type="submission" date="2023-03" db="EMBL/GenBank/DDBJ databases">
        <title>Bacillus Genome Sequencing.</title>
        <authorList>
            <person name="Dunlap C."/>
        </authorList>
    </citation>
    <scope>NUCLEOTIDE SEQUENCE [LARGE SCALE GENOMIC DNA]</scope>
    <source>
        <strain evidence="6 7">NRS-52</strain>
    </source>
</reference>
<feature type="compositionally biased region" description="Basic and acidic residues" evidence="4">
    <location>
        <begin position="591"/>
        <end position="604"/>
    </location>
</feature>
<dbReference type="InterPro" id="IPR001460">
    <property type="entry name" value="PCN-bd_Tpept"/>
</dbReference>
<dbReference type="Gene3D" id="3.30.450.330">
    <property type="match status" value="1"/>
</dbReference>
<feature type="domain" description="PASTA" evidence="5">
    <location>
        <begin position="612"/>
        <end position="671"/>
    </location>
</feature>
<evidence type="ECO:0000259" key="5">
    <source>
        <dbReference type="PROSITE" id="PS51178"/>
    </source>
</evidence>
<dbReference type="CDD" id="cd06576">
    <property type="entry name" value="PASTA_Pbp2x-like_1"/>
    <property type="match status" value="1"/>
</dbReference>
<dbReference type="InterPro" id="IPR012338">
    <property type="entry name" value="Beta-lactam/transpept-like"/>
</dbReference>
<dbReference type="SMART" id="SM00740">
    <property type="entry name" value="PASTA"/>
    <property type="match status" value="2"/>
</dbReference>
<dbReference type="InterPro" id="IPR005311">
    <property type="entry name" value="PBP_dimer"/>
</dbReference>
<dbReference type="Pfam" id="PF00905">
    <property type="entry name" value="Transpeptidase"/>
    <property type="match status" value="1"/>
</dbReference>
<dbReference type="PANTHER" id="PTHR30627:SF26">
    <property type="entry name" value="PENICILLIN-BINDING PROTEIN 2B"/>
    <property type="match status" value="1"/>
</dbReference>
<dbReference type="PROSITE" id="PS51178">
    <property type="entry name" value="PASTA"/>
    <property type="match status" value="1"/>
</dbReference>
<dbReference type="InterPro" id="IPR050515">
    <property type="entry name" value="Beta-lactam/transpept"/>
</dbReference>
<feature type="compositionally biased region" description="Low complexity" evidence="4">
    <location>
        <begin position="748"/>
        <end position="774"/>
    </location>
</feature>
<feature type="region of interest" description="Disordered" evidence="4">
    <location>
        <begin position="724"/>
        <end position="783"/>
    </location>
</feature>
<proteinExistence type="inferred from homology"/>
<gene>
    <name evidence="6" type="ORF">P9847_23900</name>
</gene>
<dbReference type="Proteomes" id="UP001343257">
    <property type="component" value="Unassembled WGS sequence"/>
</dbReference>
<keyword evidence="7" id="KW-1185">Reference proteome</keyword>
<comment type="subcellular location">
    <subcellularLocation>
        <location evidence="1">Membrane</location>
    </subcellularLocation>
</comment>
<dbReference type="PANTHER" id="PTHR30627">
    <property type="entry name" value="PEPTIDOGLYCAN D,D-TRANSPEPTIDASE"/>
    <property type="match status" value="1"/>
</dbReference>
<evidence type="ECO:0000256" key="4">
    <source>
        <dbReference type="SAM" id="MobiDB-lite"/>
    </source>
</evidence>
<dbReference type="Pfam" id="PF03793">
    <property type="entry name" value="PASTA"/>
    <property type="match status" value="1"/>
</dbReference>
<comment type="similarity">
    <text evidence="2">Belongs to the transpeptidase family.</text>
</comment>
<dbReference type="InterPro" id="IPR005543">
    <property type="entry name" value="PASTA_dom"/>
</dbReference>
<sequence length="783" mass="84859">MVKRIKLRTLLLGGFITLLFVVLLIRMFTLQIVQGSTWHDKGVKSWAKASNIAAERGTISDRNGDPLAINAPAYTVVISPKVIHANGTEEMVVQGLHQILGKDVEELRKLVNAKDSKTGEYAKSKEVRNEGWKIDEAKKAQVDKLNDQLKEQFKNKKKIQETGLDTIKESKRYYPQGFLAAHVLGYTDRDGNGVAGFEAKFDKELAGTPGKLNYETDASGYKLPNGKEVYQPAVNGMNYKLTIDDTIQYYIESAMKEAYDKYQPISMTVIAADPKTMEILGMANLPNFDPNTYWNTAEQQDFFNYAVKATYEPGSTFKIVTLAGSIQEKLFDPNAKYMSGEILVKGTRQKLHDIKRAGWGPITFLEGVKRSSNVAFVKLGSEMLGKERLLKYIKDFGFGEKTGIELPGEISKEINLPGPVEVATASYGHGVSVTPIQQLVAISAVANGGKLLTPHIIKEKTDPNNGQTQDTTPVIKRQVISPETAKEASGYLEQVVADQVIGTGRNAYIDGYRVAGKTGTAVKYGPDGKPDSSKSVVSFIGFAPVNDPKISVIVIMDQPNDPTVGGGSVAAPVFKKIVEQSLQYMGVPKTLTKDDKDKAKENDGKNSAIQAKNRPPAPDLINKTVKDAEKQLLKSGIAFDTIGKGATVTKQFPAKGTPMSPGQRIYLLTETDKTMEVPDLNGESLRDALDVLTLMKLSVNVSGEGYVSSQKVTNQDGKRIVQLTLKPANEPDNEGDSSGTGKDSEGDGNTNAPGGSGASSTSASNQNSNNKSAGKTNGKNNDQ</sequence>
<dbReference type="SUPFAM" id="SSF54184">
    <property type="entry name" value="Penicillin-binding protein 2x (pbp-2x), c-terminal domain"/>
    <property type="match status" value="2"/>
</dbReference>
<evidence type="ECO:0000313" key="7">
    <source>
        <dbReference type="Proteomes" id="UP001343257"/>
    </source>
</evidence>
<dbReference type="Gene3D" id="3.40.710.10">
    <property type="entry name" value="DD-peptidase/beta-lactamase superfamily"/>
    <property type="match status" value="1"/>
</dbReference>
<evidence type="ECO:0000256" key="1">
    <source>
        <dbReference type="ARBA" id="ARBA00004370"/>
    </source>
</evidence>
<dbReference type="Pfam" id="PF03717">
    <property type="entry name" value="PBP_dimer"/>
    <property type="match status" value="1"/>
</dbReference>